<reference evidence="1" key="1">
    <citation type="submission" date="2021-06" db="EMBL/GenBank/DDBJ databases">
        <authorList>
            <person name="Kallberg Y."/>
            <person name="Tangrot J."/>
            <person name="Rosling A."/>
        </authorList>
    </citation>
    <scope>NUCLEOTIDE SEQUENCE</scope>
    <source>
        <strain evidence="1">MT106</strain>
    </source>
</reference>
<dbReference type="Proteomes" id="UP000789831">
    <property type="component" value="Unassembled WGS sequence"/>
</dbReference>
<organism evidence="1 2">
    <name type="scientific">Ambispora gerdemannii</name>
    <dbReference type="NCBI Taxonomy" id="144530"/>
    <lineage>
        <taxon>Eukaryota</taxon>
        <taxon>Fungi</taxon>
        <taxon>Fungi incertae sedis</taxon>
        <taxon>Mucoromycota</taxon>
        <taxon>Glomeromycotina</taxon>
        <taxon>Glomeromycetes</taxon>
        <taxon>Archaeosporales</taxon>
        <taxon>Ambisporaceae</taxon>
        <taxon>Ambispora</taxon>
    </lineage>
</organism>
<evidence type="ECO:0000313" key="1">
    <source>
        <dbReference type="EMBL" id="CAG8649899.1"/>
    </source>
</evidence>
<accession>A0A9N9H3A4</accession>
<dbReference type="OrthoDB" id="2434281at2759"/>
<dbReference type="AlphaFoldDB" id="A0A9N9H3A4"/>
<comment type="caution">
    <text evidence="1">The sequence shown here is derived from an EMBL/GenBank/DDBJ whole genome shotgun (WGS) entry which is preliminary data.</text>
</comment>
<sequence length="153" mass="17748">MPHPTKCQKHSRKAYEAKVTHQYIKNVSINDNSKSYPNIDNASFHDELDDYVNVDSFSVHDEPVENDNAVSIIKKLQEAAKEYYQKHASHEARRLCYIGNSSHTKRRKNQQQCEATKETLTLHTFWDAKRSAEKVDKELADETNVKANNDIDR</sequence>
<evidence type="ECO:0000313" key="2">
    <source>
        <dbReference type="Proteomes" id="UP000789831"/>
    </source>
</evidence>
<dbReference type="EMBL" id="CAJVPL010004654">
    <property type="protein sequence ID" value="CAG8649899.1"/>
    <property type="molecule type" value="Genomic_DNA"/>
</dbReference>
<gene>
    <name evidence="1" type="ORF">AGERDE_LOCUS11359</name>
</gene>
<keyword evidence="2" id="KW-1185">Reference proteome</keyword>
<protein>
    <submittedName>
        <fullName evidence="1">7001_t:CDS:1</fullName>
    </submittedName>
</protein>
<name>A0A9N9H3A4_9GLOM</name>
<proteinExistence type="predicted"/>